<dbReference type="Proteomes" id="UP000578449">
    <property type="component" value="Unassembled WGS sequence"/>
</dbReference>
<organism evidence="9 10">
    <name type="scientific">Thermocatellispora tengchongensis</name>
    <dbReference type="NCBI Taxonomy" id="1073253"/>
    <lineage>
        <taxon>Bacteria</taxon>
        <taxon>Bacillati</taxon>
        <taxon>Actinomycetota</taxon>
        <taxon>Actinomycetes</taxon>
        <taxon>Streptosporangiales</taxon>
        <taxon>Streptosporangiaceae</taxon>
        <taxon>Thermocatellispora</taxon>
    </lineage>
</organism>
<comment type="caution">
    <text evidence="9">The sequence shown here is derived from an EMBL/GenBank/DDBJ whole genome shotgun (WGS) entry which is preliminary data.</text>
</comment>
<feature type="transmembrane region" description="Helical" evidence="7">
    <location>
        <begin position="178"/>
        <end position="200"/>
    </location>
</feature>
<keyword evidence="5 7" id="KW-1133">Transmembrane helix</keyword>
<dbReference type="Pfam" id="PF19053">
    <property type="entry name" value="EccD"/>
    <property type="match status" value="1"/>
</dbReference>
<keyword evidence="10" id="KW-1185">Reference proteome</keyword>
<feature type="transmembrane region" description="Helical" evidence="7">
    <location>
        <begin position="324"/>
        <end position="343"/>
    </location>
</feature>
<keyword evidence="3" id="KW-1003">Cell membrane</keyword>
<feature type="transmembrane region" description="Helical" evidence="7">
    <location>
        <begin position="238"/>
        <end position="258"/>
    </location>
</feature>
<dbReference type="GO" id="GO:0005886">
    <property type="term" value="C:plasma membrane"/>
    <property type="evidence" value="ECO:0007669"/>
    <property type="project" value="UniProtKB-SubCell"/>
</dbReference>
<dbReference type="InterPro" id="IPR024962">
    <property type="entry name" value="YukD-like"/>
</dbReference>
<feature type="transmembrane region" description="Helical" evidence="7">
    <location>
        <begin position="434"/>
        <end position="460"/>
    </location>
</feature>
<sequence length="465" mass="46459">MTAGPMAGIAGAAPSRVTIVTPSKRVDLVLPSDLPLAHLLPNLLAAAGEDEAALAAGGWVLQRVGGPALDVGLGLAALDVRDGEILYLLPRAAELPEAVFDDVADTVATGIKERSARWKPRHTRAAGLAAAAAFLVAGAAALLTAGPPWPVPGAVAGVFALLAVAGGAALSRALGDSGAGAVIGCAALPYAFVSGLLIPARPVGLAEFGSPNLLSGFAMTALVATVAAWAVADGLAYLFGVMLAALIGAAGSAAVMLYDVSPAGAAAVAVALAMACTPLVPSLSFRLARLPLPAMPTSAEELRNDTTRIDGTDVKRRAVLAERFATGLVAGIALVALVAQPPLLGAPNWAGPAMTPVVAAALLLRARVFNGVGQRISLLAAGTAGLAAFAVALAATGPLTALLTAIALLWAVAVAAGMALFLPERRPTPFWGRAGDIVEFVLITALFPLALGVLDVYSWVRGLSG</sequence>
<name>A0A840PMB9_9ACTN</name>
<comment type="similarity">
    <text evidence="2">Belongs to the EccD/Snm4 family.</text>
</comment>
<dbReference type="PIRSF" id="PIRSF017804">
    <property type="entry name" value="Secretion_EccD1"/>
    <property type="match status" value="1"/>
</dbReference>
<evidence type="ECO:0000256" key="4">
    <source>
        <dbReference type="ARBA" id="ARBA00022692"/>
    </source>
</evidence>
<gene>
    <name evidence="9" type="ORF">HNP84_007940</name>
</gene>
<feature type="transmembrane region" description="Helical" evidence="7">
    <location>
        <begin position="401"/>
        <end position="422"/>
    </location>
</feature>
<dbReference type="NCBIfam" id="TIGR03920">
    <property type="entry name" value="T7SS_EccD"/>
    <property type="match status" value="1"/>
</dbReference>
<feature type="domain" description="EccD-like transmembrane" evidence="8">
    <location>
        <begin position="123"/>
        <end position="463"/>
    </location>
</feature>
<feature type="transmembrane region" description="Helical" evidence="7">
    <location>
        <begin position="378"/>
        <end position="395"/>
    </location>
</feature>
<evidence type="ECO:0000313" key="10">
    <source>
        <dbReference type="Proteomes" id="UP000578449"/>
    </source>
</evidence>
<evidence type="ECO:0000259" key="8">
    <source>
        <dbReference type="Pfam" id="PF19053"/>
    </source>
</evidence>
<evidence type="ECO:0000256" key="3">
    <source>
        <dbReference type="ARBA" id="ARBA00022475"/>
    </source>
</evidence>
<comment type="subcellular location">
    <subcellularLocation>
        <location evidence="1">Cell membrane</location>
        <topology evidence="1">Multi-pass membrane protein</topology>
    </subcellularLocation>
</comment>
<dbReference type="AlphaFoldDB" id="A0A840PMB9"/>
<feature type="transmembrane region" description="Helical" evidence="7">
    <location>
        <begin position="125"/>
        <end position="145"/>
    </location>
</feature>
<evidence type="ECO:0000256" key="6">
    <source>
        <dbReference type="ARBA" id="ARBA00023136"/>
    </source>
</evidence>
<dbReference type="EMBL" id="JACHGN010000022">
    <property type="protein sequence ID" value="MBB5138187.1"/>
    <property type="molecule type" value="Genomic_DNA"/>
</dbReference>
<feature type="transmembrane region" description="Helical" evidence="7">
    <location>
        <begin position="264"/>
        <end position="285"/>
    </location>
</feature>
<feature type="transmembrane region" description="Helical" evidence="7">
    <location>
        <begin position="151"/>
        <end position="171"/>
    </location>
</feature>
<evidence type="ECO:0000256" key="2">
    <source>
        <dbReference type="ARBA" id="ARBA00006162"/>
    </source>
</evidence>
<evidence type="ECO:0000256" key="5">
    <source>
        <dbReference type="ARBA" id="ARBA00022989"/>
    </source>
</evidence>
<keyword evidence="6 7" id="KW-0472">Membrane</keyword>
<feature type="transmembrane region" description="Helical" evidence="7">
    <location>
        <begin position="349"/>
        <end position="366"/>
    </location>
</feature>
<dbReference type="InterPro" id="IPR006707">
    <property type="entry name" value="T7SS_EccD"/>
</dbReference>
<accession>A0A840PMB9</accession>
<proteinExistence type="inferred from homology"/>
<evidence type="ECO:0000313" key="9">
    <source>
        <dbReference type="EMBL" id="MBB5138187.1"/>
    </source>
</evidence>
<feature type="transmembrane region" description="Helical" evidence="7">
    <location>
        <begin position="212"/>
        <end position="231"/>
    </location>
</feature>
<dbReference type="RefSeq" id="WP_246519243.1">
    <property type="nucleotide sequence ID" value="NZ_BAABIX010000018.1"/>
</dbReference>
<reference evidence="9 10" key="1">
    <citation type="submission" date="2020-08" db="EMBL/GenBank/DDBJ databases">
        <title>Genomic Encyclopedia of Type Strains, Phase IV (KMG-IV): sequencing the most valuable type-strain genomes for metagenomic binning, comparative biology and taxonomic classification.</title>
        <authorList>
            <person name="Goeker M."/>
        </authorList>
    </citation>
    <scope>NUCLEOTIDE SEQUENCE [LARGE SCALE GENOMIC DNA]</scope>
    <source>
        <strain evidence="9 10">DSM 45615</strain>
    </source>
</reference>
<evidence type="ECO:0000256" key="1">
    <source>
        <dbReference type="ARBA" id="ARBA00004651"/>
    </source>
</evidence>
<dbReference type="InterPro" id="IPR044049">
    <property type="entry name" value="EccD_transm"/>
</dbReference>
<keyword evidence="4 7" id="KW-0812">Transmembrane</keyword>
<evidence type="ECO:0000256" key="7">
    <source>
        <dbReference type="SAM" id="Phobius"/>
    </source>
</evidence>
<dbReference type="Pfam" id="PF08817">
    <property type="entry name" value="YukD"/>
    <property type="match status" value="1"/>
</dbReference>
<protein>
    <submittedName>
        <fullName evidence="9">Type VII secretion integral membrane protein EccD</fullName>
    </submittedName>
</protein>
<dbReference type="Gene3D" id="3.10.20.90">
    <property type="entry name" value="Phosphatidylinositol 3-kinase Catalytic Subunit, Chain A, domain 1"/>
    <property type="match status" value="1"/>
</dbReference>